<reference evidence="1" key="3">
    <citation type="submission" date="2025-09" db="UniProtKB">
        <authorList>
            <consortium name="Ensembl"/>
        </authorList>
    </citation>
    <scope>IDENTIFICATION</scope>
</reference>
<proteinExistence type="predicted"/>
<dbReference type="AlphaFoldDB" id="A0A4W6FEQ6"/>
<organism evidence="1 2">
    <name type="scientific">Lates calcarifer</name>
    <name type="common">Barramundi</name>
    <name type="synonym">Holocentrus calcarifer</name>
    <dbReference type="NCBI Taxonomy" id="8187"/>
    <lineage>
        <taxon>Eukaryota</taxon>
        <taxon>Metazoa</taxon>
        <taxon>Chordata</taxon>
        <taxon>Craniata</taxon>
        <taxon>Vertebrata</taxon>
        <taxon>Euteleostomi</taxon>
        <taxon>Actinopterygii</taxon>
        <taxon>Neopterygii</taxon>
        <taxon>Teleostei</taxon>
        <taxon>Neoteleostei</taxon>
        <taxon>Acanthomorphata</taxon>
        <taxon>Carangaria</taxon>
        <taxon>Carangaria incertae sedis</taxon>
        <taxon>Centropomidae</taxon>
        <taxon>Lates</taxon>
    </lineage>
</organism>
<dbReference type="InParanoid" id="A0A4W6FEQ6"/>
<evidence type="ECO:0000313" key="1">
    <source>
        <dbReference type="Ensembl" id="ENSLCAP00010049078.1"/>
    </source>
</evidence>
<accession>A0A4W6FEQ6</accession>
<name>A0A4W6FEQ6_LATCA</name>
<dbReference type="Ensembl" id="ENSLCAT00010050308.1">
    <property type="protein sequence ID" value="ENSLCAP00010049078.1"/>
    <property type="gene ID" value="ENSLCAG00010022831.1"/>
</dbReference>
<evidence type="ECO:0000313" key="2">
    <source>
        <dbReference type="Proteomes" id="UP000314980"/>
    </source>
</evidence>
<sequence>KISVSRYCDYSSSRSRLTFYGWTTPTTSCYHECITAERRKSKRQISLSPLSDNLLYLSNYCNTMRVIYHVLGLLQGQTQTTRLHRP</sequence>
<reference evidence="2" key="1">
    <citation type="submission" date="2015-09" db="EMBL/GenBank/DDBJ databases">
        <authorList>
            <person name="Sai Rama Sridatta P."/>
        </authorList>
    </citation>
    <scope>NUCLEOTIDE SEQUENCE [LARGE SCALE GENOMIC DNA]</scope>
</reference>
<reference evidence="1" key="2">
    <citation type="submission" date="2025-08" db="UniProtKB">
        <authorList>
            <consortium name="Ensembl"/>
        </authorList>
    </citation>
    <scope>IDENTIFICATION</scope>
</reference>
<dbReference type="Proteomes" id="UP000314980">
    <property type="component" value="Unassembled WGS sequence"/>
</dbReference>
<protein>
    <submittedName>
        <fullName evidence="1">Uncharacterized protein</fullName>
    </submittedName>
</protein>
<keyword evidence="2" id="KW-1185">Reference proteome</keyword>